<feature type="transmembrane region" description="Helical" evidence="1">
    <location>
        <begin position="59"/>
        <end position="84"/>
    </location>
</feature>
<keyword evidence="1" id="KW-0472">Membrane</keyword>
<dbReference type="Proteomes" id="UP000696280">
    <property type="component" value="Unassembled WGS sequence"/>
</dbReference>
<dbReference type="OrthoDB" id="5342924at2759"/>
<sequence>MPPAENKRLLDSKRLSNNRTRKFSIREAVERVIAIFVTVFNRNKHEKPKVVWRISRQRALFGCWIHLLPVSAIVTVACFSLRGWYIGDKYPGDPRESTQELTVLGLQVTAKLLELLVIASLGMTIRDILRFVLIRSNHGLPLGLITAESSFTEIKFFFSTTFWSGISGLWKGWQKLLVAFWIIASGIIVALAGPSAAVLVLPTMRPAWPAGSAFFHAVGNSTDLFPSTLDDRSGGGPLCDSPSVRDVESPIPDYLGCPWAGYSTLLSTYTQWGSDLFIHPHNPINFYEWQQPRQIFVQIRAPGETPESWATATQPAINLWAGSLHIAWRRAIASKKAPPQAANFKWLPGTTAHIPTKLPAVRTVCHVQKISEYTTNWSFPLLEPFSVWSGRTFFLPRRHSSTNSSNREPVVEWVPLPTSPVYTSVGDTTNVYASALLAIQVPQSKNGIPASTMTCSVDARWGPGEALMGNGPLIPVLDSAHLRAPPEQTNSYNQAAGFLPKDDGSWQYILLKPEWLKTLTPILESNGKNQSTLAILFEAIGLINGTISIPDTDIVYSVAANAVATLVTDGISRIGTHSQAGNPTISACYIDPQDFPSFFSGDQQEPSYTYPPPVGVSAANQTQMRWYITIPGLAYKADNIAIQLALALLFFYIAMALSHIGWIIWTGYFFGAWKNPAELMILAKNSSPAPGSLANTCAGIETSGMWKRTARVRVAEGQKMDDQEEELHLLIDAVGGADTTYEKAKSGVAYGQRRAESPLAL</sequence>
<keyword evidence="1" id="KW-1133">Transmembrane helix</keyword>
<proteinExistence type="predicted"/>
<keyword evidence="1" id="KW-0812">Transmembrane</keyword>
<dbReference type="EMBL" id="CAJVRL010000106">
    <property type="protein sequence ID" value="CAG8961324.1"/>
    <property type="molecule type" value="Genomic_DNA"/>
</dbReference>
<gene>
    <name evidence="2" type="ORF">HYFRA_00013785</name>
</gene>
<comment type="caution">
    <text evidence="2">The sequence shown here is derived from an EMBL/GenBank/DDBJ whole genome shotgun (WGS) entry which is preliminary data.</text>
</comment>
<evidence type="ECO:0000313" key="3">
    <source>
        <dbReference type="Proteomes" id="UP000696280"/>
    </source>
</evidence>
<feature type="transmembrane region" description="Helical" evidence="1">
    <location>
        <begin position="104"/>
        <end position="125"/>
    </location>
</feature>
<name>A0A9N9PNW4_9HELO</name>
<evidence type="ECO:0000256" key="1">
    <source>
        <dbReference type="SAM" id="Phobius"/>
    </source>
</evidence>
<organism evidence="2 3">
    <name type="scientific">Hymenoscyphus fraxineus</name>
    <dbReference type="NCBI Taxonomy" id="746836"/>
    <lineage>
        <taxon>Eukaryota</taxon>
        <taxon>Fungi</taxon>
        <taxon>Dikarya</taxon>
        <taxon>Ascomycota</taxon>
        <taxon>Pezizomycotina</taxon>
        <taxon>Leotiomycetes</taxon>
        <taxon>Helotiales</taxon>
        <taxon>Helotiaceae</taxon>
        <taxon>Hymenoscyphus</taxon>
    </lineage>
</organism>
<reference evidence="2" key="1">
    <citation type="submission" date="2021-07" db="EMBL/GenBank/DDBJ databases">
        <authorList>
            <person name="Durling M."/>
        </authorList>
    </citation>
    <scope>NUCLEOTIDE SEQUENCE</scope>
</reference>
<keyword evidence="3" id="KW-1185">Reference proteome</keyword>
<evidence type="ECO:0000313" key="2">
    <source>
        <dbReference type="EMBL" id="CAG8961324.1"/>
    </source>
</evidence>
<feature type="transmembrane region" description="Helical" evidence="1">
    <location>
        <begin position="644"/>
        <end position="670"/>
    </location>
</feature>
<protein>
    <submittedName>
        <fullName evidence="2">Uncharacterized protein</fullName>
    </submittedName>
</protein>
<accession>A0A9N9PNW4</accession>
<feature type="transmembrane region" description="Helical" evidence="1">
    <location>
        <begin position="176"/>
        <end position="201"/>
    </location>
</feature>
<dbReference type="AlphaFoldDB" id="A0A9N9PNW4"/>